<dbReference type="Pfam" id="PF09339">
    <property type="entry name" value="HTH_IclR"/>
    <property type="match status" value="1"/>
</dbReference>
<dbReference type="AlphaFoldDB" id="A0A371X5T5"/>
<evidence type="ECO:0000256" key="1">
    <source>
        <dbReference type="ARBA" id="ARBA00023015"/>
    </source>
</evidence>
<evidence type="ECO:0000259" key="4">
    <source>
        <dbReference type="PROSITE" id="PS51077"/>
    </source>
</evidence>
<protein>
    <submittedName>
        <fullName evidence="6">IclR family transcriptional regulator</fullName>
    </submittedName>
</protein>
<dbReference type="GO" id="GO:0045892">
    <property type="term" value="P:negative regulation of DNA-templated transcription"/>
    <property type="evidence" value="ECO:0007669"/>
    <property type="project" value="TreeGrafter"/>
</dbReference>
<proteinExistence type="predicted"/>
<evidence type="ECO:0000313" key="6">
    <source>
        <dbReference type="EMBL" id="RFC64591.1"/>
    </source>
</evidence>
<organism evidence="6 7">
    <name type="scientific">Fulvimarina endophytica</name>
    <dbReference type="NCBI Taxonomy" id="2293836"/>
    <lineage>
        <taxon>Bacteria</taxon>
        <taxon>Pseudomonadati</taxon>
        <taxon>Pseudomonadota</taxon>
        <taxon>Alphaproteobacteria</taxon>
        <taxon>Hyphomicrobiales</taxon>
        <taxon>Aurantimonadaceae</taxon>
        <taxon>Fulvimarina</taxon>
    </lineage>
</organism>
<dbReference type="SMART" id="SM00346">
    <property type="entry name" value="HTH_ICLR"/>
    <property type="match status" value="1"/>
</dbReference>
<dbReference type="PROSITE" id="PS51077">
    <property type="entry name" value="HTH_ICLR"/>
    <property type="match status" value="1"/>
</dbReference>
<dbReference type="GO" id="GO:0003700">
    <property type="term" value="F:DNA-binding transcription factor activity"/>
    <property type="evidence" value="ECO:0007669"/>
    <property type="project" value="TreeGrafter"/>
</dbReference>
<dbReference type="InterPro" id="IPR029016">
    <property type="entry name" value="GAF-like_dom_sf"/>
</dbReference>
<gene>
    <name evidence="6" type="ORF">DYI37_09190</name>
</gene>
<feature type="domain" description="HTH iclR-type" evidence="4">
    <location>
        <begin position="38"/>
        <end position="99"/>
    </location>
</feature>
<dbReference type="InterPro" id="IPR050707">
    <property type="entry name" value="HTH_MetabolicPath_Reg"/>
</dbReference>
<accession>A0A371X5T5</accession>
<dbReference type="PROSITE" id="PS51078">
    <property type="entry name" value="ICLR_ED"/>
    <property type="match status" value="1"/>
</dbReference>
<comment type="caution">
    <text evidence="6">The sequence shown here is derived from an EMBL/GenBank/DDBJ whole genome shotgun (WGS) entry which is preliminary data.</text>
</comment>
<keyword evidence="2" id="KW-0238">DNA-binding</keyword>
<name>A0A371X5T5_9HYPH</name>
<dbReference type="Gene3D" id="3.30.450.40">
    <property type="match status" value="1"/>
</dbReference>
<dbReference type="InterPro" id="IPR036390">
    <property type="entry name" value="WH_DNA-bd_sf"/>
</dbReference>
<dbReference type="SUPFAM" id="SSF55781">
    <property type="entry name" value="GAF domain-like"/>
    <property type="match status" value="1"/>
</dbReference>
<dbReference type="SUPFAM" id="SSF46785">
    <property type="entry name" value="Winged helix' DNA-binding domain"/>
    <property type="match status" value="1"/>
</dbReference>
<dbReference type="OrthoDB" id="6057486at2"/>
<dbReference type="InterPro" id="IPR054844">
    <property type="entry name" value="TransRegBhcR"/>
</dbReference>
<dbReference type="Gene3D" id="1.10.10.10">
    <property type="entry name" value="Winged helix-like DNA-binding domain superfamily/Winged helix DNA-binding domain"/>
    <property type="match status" value="1"/>
</dbReference>
<feature type="domain" description="IclR-ED" evidence="5">
    <location>
        <begin position="100"/>
        <end position="283"/>
    </location>
</feature>
<keyword evidence="1" id="KW-0805">Transcription regulation</keyword>
<dbReference type="GO" id="GO:0003677">
    <property type="term" value="F:DNA binding"/>
    <property type="evidence" value="ECO:0007669"/>
    <property type="project" value="UniProtKB-KW"/>
</dbReference>
<evidence type="ECO:0000256" key="3">
    <source>
        <dbReference type="ARBA" id="ARBA00023163"/>
    </source>
</evidence>
<dbReference type="NCBIfam" id="NF045644">
    <property type="entry name" value="TransRegBhcR"/>
    <property type="match status" value="1"/>
</dbReference>
<dbReference type="InterPro" id="IPR036388">
    <property type="entry name" value="WH-like_DNA-bd_sf"/>
</dbReference>
<evidence type="ECO:0000313" key="7">
    <source>
        <dbReference type="Proteomes" id="UP000264310"/>
    </source>
</evidence>
<dbReference type="EMBL" id="QURL01000003">
    <property type="protein sequence ID" value="RFC64591.1"/>
    <property type="molecule type" value="Genomic_DNA"/>
</dbReference>
<dbReference type="InterPro" id="IPR014757">
    <property type="entry name" value="Tscrpt_reg_IclR_C"/>
</dbReference>
<evidence type="ECO:0000256" key="2">
    <source>
        <dbReference type="ARBA" id="ARBA00023125"/>
    </source>
</evidence>
<dbReference type="Proteomes" id="UP000264310">
    <property type="component" value="Unassembled WGS sequence"/>
</dbReference>
<keyword evidence="7" id="KW-1185">Reference proteome</keyword>
<evidence type="ECO:0000259" key="5">
    <source>
        <dbReference type="PROSITE" id="PS51078"/>
    </source>
</evidence>
<dbReference type="PANTHER" id="PTHR30136">
    <property type="entry name" value="HELIX-TURN-HELIX TRANSCRIPTIONAL REGULATOR, ICLR FAMILY"/>
    <property type="match status" value="1"/>
</dbReference>
<dbReference type="InterPro" id="IPR005471">
    <property type="entry name" value="Tscrpt_reg_IclR_N"/>
</dbReference>
<keyword evidence="3" id="KW-0804">Transcription</keyword>
<sequence length="291" mass="31620">MELFFISGARQLLDIAKNDRKARGRPRGWADPADQNTIKSLERAMEIFEYLSEASGQTLSALSADLGQAPATVYRVLLTLEKRRLVEFDAEDQRWHIGPHAFVIGSRFLRRTSLVERARPIMRRLMEATGETANLGIVQDDAVLFVSQVETHASIRAFFPPGTLSPLHASGIGKALLAQMPRERLDRILSRNGLQAFTPKTLTTRADLDRDLEVTRARGHSIDDEERNGGMRCVAAPVFDMHGEAAAGISVSGPTSRMSEEKASSLAALVVGAAAELTVALGGAAPVRPPA</sequence>
<dbReference type="Pfam" id="PF01614">
    <property type="entry name" value="IclR_C"/>
    <property type="match status" value="1"/>
</dbReference>
<reference evidence="6 7" key="1">
    <citation type="submission" date="2018-08" db="EMBL/GenBank/DDBJ databases">
        <title>Fulvimarina sp. 85, whole genome shotgun sequence.</title>
        <authorList>
            <person name="Tuo L."/>
        </authorList>
    </citation>
    <scope>NUCLEOTIDE SEQUENCE [LARGE SCALE GENOMIC DNA]</scope>
    <source>
        <strain evidence="6 7">85</strain>
    </source>
</reference>
<dbReference type="PANTHER" id="PTHR30136:SF24">
    <property type="entry name" value="HTH-TYPE TRANSCRIPTIONAL REPRESSOR ALLR"/>
    <property type="match status" value="1"/>
</dbReference>